<keyword evidence="6" id="KW-1185">Reference proteome</keyword>
<dbReference type="InterPro" id="IPR051217">
    <property type="entry name" value="Insect_Cuticle_Struc_Prot"/>
</dbReference>
<feature type="non-terminal residue" evidence="5">
    <location>
        <position position="307"/>
    </location>
</feature>
<dbReference type="GO" id="GO:0042302">
    <property type="term" value="F:structural constituent of cuticle"/>
    <property type="evidence" value="ECO:0007669"/>
    <property type="project" value="UniProtKB-KW"/>
</dbReference>
<name>A0A8J9Y9L4_9NEOP</name>
<dbReference type="AlphaFoldDB" id="A0A8J9Y9L4"/>
<sequence>MKSYFQILIVFAVLIASTLAEPPVNRYLPPQSRASLSTSYGTPNFAQRQNGAGFRRPSSTYGAPKTRPSNQYLAPNNQYLPPSNQNSAPSSQYSAPSNQYSAPSSQYSAPSNQYSAPSNQYSAPSNQYSAPSNQYLAPSNQYSAPSNQYSAPSKQYQTSSNQYNAPRNQYLSPNAGILNTPSQEYGTPGFGRSNQGSGDYNQQSRQYLPPGAGGGCDDGSNGEPANYNFEYMVKDEYSGNDFGHRESRVGDRAEGLYYVLLPDGRKQTVEYEADQDGYKPRISYEDTGVRAYDRTNQGYDQNASGPY</sequence>
<accession>A0A8J9Y9L4</accession>
<dbReference type="PROSITE" id="PS00233">
    <property type="entry name" value="CHIT_BIND_RR_1"/>
    <property type="match status" value="1"/>
</dbReference>
<feature type="compositionally biased region" description="Polar residues" evidence="3">
    <location>
        <begin position="117"/>
        <end position="185"/>
    </location>
</feature>
<dbReference type="GO" id="GO:0005615">
    <property type="term" value="C:extracellular space"/>
    <property type="evidence" value="ECO:0007669"/>
    <property type="project" value="TreeGrafter"/>
</dbReference>
<dbReference type="GO" id="GO:0031012">
    <property type="term" value="C:extracellular matrix"/>
    <property type="evidence" value="ECO:0007669"/>
    <property type="project" value="TreeGrafter"/>
</dbReference>
<dbReference type="OrthoDB" id="6428372at2759"/>
<protein>
    <recommendedName>
        <fullName evidence="7">Pro-resilin</fullName>
    </recommendedName>
</protein>
<dbReference type="EMBL" id="OV170233">
    <property type="protein sequence ID" value="CAH0718366.1"/>
    <property type="molecule type" value="Genomic_DNA"/>
</dbReference>
<evidence type="ECO:0000256" key="2">
    <source>
        <dbReference type="ARBA" id="ARBA00022729"/>
    </source>
</evidence>
<evidence type="ECO:0000313" key="5">
    <source>
        <dbReference type="EMBL" id="CAH0718366.1"/>
    </source>
</evidence>
<gene>
    <name evidence="5" type="ORF">BINO364_LOCUS4866</name>
</gene>
<dbReference type="InterPro" id="IPR031311">
    <property type="entry name" value="CHIT_BIND_RR_consensus"/>
</dbReference>
<dbReference type="PANTHER" id="PTHR12236">
    <property type="entry name" value="STRUCTURAL CONTITUENT OF CUTICLE"/>
    <property type="match status" value="1"/>
</dbReference>
<evidence type="ECO:0008006" key="7">
    <source>
        <dbReference type="Google" id="ProtNLM"/>
    </source>
</evidence>
<evidence type="ECO:0000313" key="6">
    <source>
        <dbReference type="Proteomes" id="UP000838878"/>
    </source>
</evidence>
<proteinExistence type="predicted"/>
<keyword evidence="2 4" id="KW-0732">Signal</keyword>
<organism evidence="5 6">
    <name type="scientific">Brenthis ino</name>
    <name type="common">lesser marbled fritillary</name>
    <dbReference type="NCBI Taxonomy" id="405034"/>
    <lineage>
        <taxon>Eukaryota</taxon>
        <taxon>Metazoa</taxon>
        <taxon>Ecdysozoa</taxon>
        <taxon>Arthropoda</taxon>
        <taxon>Hexapoda</taxon>
        <taxon>Insecta</taxon>
        <taxon>Pterygota</taxon>
        <taxon>Neoptera</taxon>
        <taxon>Endopterygota</taxon>
        <taxon>Lepidoptera</taxon>
        <taxon>Glossata</taxon>
        <taxon>Ditrysia</taxon>
        <taxon>Papilionoidea</taxon>
        <taxon>Nymphalidae</taxon>
        <taxon>Heliconiinae</taxon>
        <taxon>Argynnini</taxon>
        <taxon>Brenthis</taxon>
    </lineage>
</organism>
<feature type="compositionally biased region" description="Polar residues" evidence="3">
    <location>
        <begin position="192"/>
        <end position="206"/>
    </location>
</feature>
<feature type="region of interest" description="Disordered" evidence="3">
    <location>
        <begin position="33"/>
        <end position="212"/>
    </location>
</feature>
<feature type="region of interest" description="Disordered" evidence="3">
    <location>
        <begin position="280"/>
        <end position="307"/>
    </location>
</feature>
<feature type="compositionally biased region" description="Polar residues" evidence="3">
    <location>
        <begin position="33"/>
        <end position="50"/>
    </location>
</feature>
<evidence type="ECO:0000256" key="4">
    <source>
        <dbReference type="SAM" id="SignalP"/>
    </source>
</evidence>
<dbReference type="InterPro" id="IPR000618">
    <property type="entry name" value="Insect_cuticle"/>
</dbReference>
<feature type="compositionally biased region" description="Polar residues" evidence="3">
    <location>
        <begin position="57"/>
        <end position="81"/>
    </location>
</feature>
<keyword evidence="1" id="KW-0193">Cuticle</keyword>
<dbReference type="PANTHER" id="PTHR12236:SF98">
    <property type="entry name" value="CUTICULAR PROTEIN 56F"/>
    <property type="match status" value="1"/>
</dbReference>
<evidence type="ECO:0000256" key="1">
    <source>
        <dbReference type="ARBA" id="ARBA00022460"/>
    </source>
</evidence>
<feature type="chain" id="PRO_5035425972" description="Pro-resilin" evidence="4">
    <location>
        <begin position="21"/>
        <end position="307"/>
    </location>
</feature>
<evidence type="ECO:0000256" key="3">
    <source>
        <dbReference type="SAM" id="MobiDB-lite"/>
    </source>
</evidence>
<feature type="signal peptide" evidence="4">
    <location>
        <begin position="1"/>
        <end position="20"/>
    </location>
</feature>
<feature type="compositionally biased region" description="Polar residues" evidence="3">
    <location>
        <begin position="294"/>
        <end position="307"/>
    </location>
</feature>
<dbReference type="Proteomes" id="UP000838878">
    <property type="component" value="Chromosome 13"/>
</dbReference>
<reference evidence="5" key="1">
    <citation type="submission" date="2021-12" db="EMBL/GenBank/DDBJ databases">
        <authorList>
            <person name="Martin H S."/>
        </authorList>
    </citation>
    <scope>NUCLEOTIDE SEQUENCE</scope>
</reference>
<dbReference type="Pfam" id="PF00379">
    <property type="entry name" value="Chitin_bind_4"/>
    <property type="match status" value="1"/>
</dbReference>
<feature type="compositionally biased region" description="Basic and acidic residues" evidence="3">
    <location>
        <begin position="280"/>
        <end position="293"/>
    </location>
</feature>
<feature type="compositionally biased region" description="Low complexity" evidence="3">
    <location>
        <begin position="82"/>
        <end position="116"/>
    </location>
</feature>